<evidence type="ECO:0000256" key="2">
    <source>
        <dbReference type="SAM" id="Phobius"/>
    </source>
</evidence>
<feature type="region of interest" description="Disordered" evidence="1">
    <location>
        <begin position="1"/>
        <end position="23"/>
    </location>
</feature>
<feature type="compositionally biased region" description="Polar residues" evidence="1">
    <location>
        <begin position="8"/>
        <end position="22"/>
    </location>
</feature>
<evidence type="ECO:0000313" key="3">
    <source>
        <dbReference type="EMBL" id="AHD23913.1"/>
    </source>
</evidence>
<organism evidence="3 4">
    <name type="scientific">Rhodococcus pyridinivorans SB3094</name>
    <dbReference type="NCBI Taxonomy" id="1435356"/>
    <lineage>
        <taxon>Bacteria</taxon>
        <taxon>Bacillati</taxon>
        <taxon>Actinomycetota</taxon>
        <taxon>Actinomycetes</taxon>
        <taxon>Mycobacteriales</taxon>
        <taxon>Nocardiaceae</taxon>
        <taxon>Rhodococcus</taxon>
    </lineage>
</organism>
<keyword evidence="2" id="KW-0812">Transmembrane</keyword>
<proteinExistence type="predicted"/>
<name>V9XND2_9NOCA</name>
<keyword evidence="2" id="KW-0472">Membrane</keyword>
<gene>
    <name evidence="3" type="ORF">Y013_22070</name>
</gene>
<protein>
    <submittedName>
        <fullName evidence="3">Uncharacterized protein</fullName>
    </submittedName>
</protein>
<evidence type="ECO:0000256" key="1">
    <source>
        <dbReference type="SAM" id="MobiDB-lite"/>
    </source>
</evidence>
<dbReference type="EMBL" id="CP006996">
    <property type="protein sequence ID" value="AHD23913.1"/>
    <property type="molecule type" value="Genomic_DNA"/>
</dbReference>
<dbReference type="PATRIC" id="fig|1435356.3.peg.4444"/>
<dbReference type="HOGENOM" id="CLU_1936496_0_0_11"/>
<keyword evidence="2" id="KW-1133">Transmembrane helix</keyword>
<dbReference type="AlphaFoldDB" id="V9XND2"/>
<accession>V9XND2</accession>
<dbReference type="KEGG" id="rpy:Y013_22070"/>
<feature type="transmembrane region" description="Helical" evidence="2">
    <location>
        <begin position="110"/>
        <end position="129"/>
    </location>
</feature>
<sequence length="130" mass="12639">MIGDRETAASSTKESGDDTMTTAAPVMPTDVITAPATVAPSQSADIPAQTIGARSVEAPPSAAVASREVEPPATEEMPALLEHPIAGMLMFVVLAVCGFAAAAVVAGSLAAGLALVGVVGGAAATLVAVL</sequence>
<reference evidence="3 4" key="1">
    <citation type="journal article" date="2014" name="Genome Announc.">
        <title>Complete Genome of Rhodococcus pyridinivorans SB3094, a Methyl-Ethyl-Ketone-Degrading Bacterium Used for Bioaugmentation.</title>
        <authorList>
            <person name="Dueholm M.S."/>
            <person name="Albertsen M."/>
            <person name="D'Imperio S."/>
            <person name="Tale V.P."/>
            <person name="Lewis D."/>
            <person name="Nielsen P.H."/>
            <person name="Nielsen J.L."/>
        </authorList>
    </citation>
    <scope>NUCLEOTIDE SEQUENCE [LARGE SCALE GENOMIC DNA]</scope>
    <source>
        <strain evidence="3 4">SB3094</strain>
    </source>
</reference>
<evidence type="ECO:0000313" key="4">
    <source>
        <dbReference type="Proteomes" id="UP000018781"/>
    </source>
</evidence>
<dbReference type="Proteomes" id="UP000018781">
    <property type="component" value="Chromosome"/>
</dbReference>
<feature type="transmembrane region" description="Helical" evidence="2">
    <location>
        <begin position="85"/>
        <end position="104"/>
    </location>
</feature>